<dbReference type="EMBL" id="CP138335">
    <property type="protein sequence ID" value="XBW07929.1"/>
    <property type="molecule type" value="Genomic_DNA"/>
</dbReference>
<feature type="domain" description="Alpha/beta-hydrolase catalytic" evidence="2">
    <location>
        <begin position="249"/>
        <end position="537"/>
    </location>
</feature>
<dbReference type="AlphaFoldDB" id="A0AAU7V7F7"/>
<protein>
    <submittedName>
        <fullName evidence="4">Alpha/beta-hydrolase family protein</fullName>
    </submittedName>
</protein>
<feature type="transmembrane region" description="Helical" evidence="1">
    <location>
        <begin position="116"/>
        <end position="138"/>
    </location>
</feature>
<evidence type="ECO:0000259" key="2">
    <source>
        <dbReference type="Pfam" id="PF10081"/>
    </source>
</evidence>
<feature type="transmembrane region" description="Helical" evidence="1">
    <location>
        <begin position="78"/>
        <end position="96"/>
    </location>
</feature>
<feature type="transmembrane region" description="Helical" evidence="1">
    <location>
        <begin position="6"/>
        <end position="25"/>
    </location>
</feature>
<evidence type="ECO:0000259" key="3">
    <source>
        <dbReference type="Pfam" id="PF15420"/>
    </source>
</evidence>
<dbReference type="KEGG" id="sapp:SAC06_09865"/>
<keyword evidence="1" id="KW-1133">Transmembrane helix</keyword>
<dbReference type="Pfam" id="PF10081">
    <property type="entry name" value="Abhydrolase_9"/>
    <property type="match status" value="1"/>
</dbReference>
<dbReference type="RefSeq" id="WP_350258129.1">
    <property type="nucleotide sequence ID" value="NZ_CP138335.1"/>
</dbReference>
<name>A0AAU7V7F7_9ACTO</name>
<feature type="domain" description="Alpha/beta-hydrolase N-terminal" evidence="3">
    <location>
        <begin position="21"/>
        <end position="232"/>
    </location>
</feature>
<dbReference type="Pfam" id="PF15420">
    <property type="entry name" value="Abhydrolase_9_N"/>
    <property type="match status" value="1"/>
</dbReference>
<feature type="transmembrane region" description="Helical" evidence="1">
    <location>
        <begin position="37"/>
        <end position="58"/>
    </location>
</feature>
<accession>A0AAU7V7F7</accession>
<proteinExistence type="predicted"/>
<reference evidence="4" key="1">
    <citation type="submission" date="2023-11" db="EMBL/GenBank/DDBJ databases">
        <title>Scrofimicrobium hongkongense sp. nov., isolated from a patient with peritonitis.</title>
        <authorList>
            <person name="Lao H.Y."/>
            <person name="Wong A.Y.P."/>
            <person name="Ng T.L."/>
            <person name="Wong R.Y.L."/>
            <person name="Yau M.C.Y."/>
            <person name="Lam J.Y.W."/>
            <person name="Siu G.K.H."/>
        </authorList>
    </citation>
    <scope>NUCLEOTIDE SEQUENCE</scope>
    <source>
        <strain evidence="4">R131</strain>
    </source>
</reference>
<sequence length="555" mass="61327">MDLFSAGGLFVAVIMYAISVSPSLLPRRGFWHGLVSGTLMGAGYALGWIGQNLLTYAAHRLGFRVELSETAQIWVPTIFWVAVGLWFLRSVIGSYLSSRRAARLVEMRPESWREYLLGLLITLVFFAALVGVARAGAWVYTQLIHWLGQWMYEPLAGLLAATVLVVLALFVSNKVVLGGFLMFFAREAERRNNRTAAGVHEPVVAERSGSPTSLCSWESVGAQGRTFLGRGPHRHRIGQVMGETALEPIRVYAGLVPGSVDFAEEAALVVQEMHRTGALDREVVLISVATGSGWVDEWIVQSMEYLTRGNCATISMQYSYLFSAAIALTQKELCLRSAEVLFAAVRAEIDQLPPERRPKLIISGESLGAEAAQAPFLNFADMRGRVDGALLVGAPYRARISRELTQGRHRGSPEVAPVYDSGKHARFVNEPGQLDRDLFGREFGPWEHPRIIFAQHASDPVVWFNRTVAFREPDWLRERVGLDVSPNMRFTPLVTLVQLIGDLPIAGTVPGGHGHTYTEELLPSWARILDLDVSPELLARIGRAIRSDVESSGRR</sequence>
<organism evidence="4">
    <name type="scientific">Scrofimicrobium appendicitidis</name>
    <dbReference type="NCBI Taxonomy" id="3079930"/>
    <lineage>
        <taxon>Bacteria</taxon>
        <taxon>Bacillati</taxon>
        <taxon>Actinomycetota</taxon>
        <taxon>Actinomycetes</taxon>
        <taxon>Actinomycetales</taxon>
        <taxon>Actinomycetaceae</taxon>
        <taxon>Scrofimicrobium</taxon>
    </lineage>
</organism>
<evidence type="ECO:0000313" key="4">
    <source>
        <dbReference type="EMBL" id="XBW07929.1"/>
    </source>
</evidence>
<keyword evidence="1" id="KW-0812">Transmembrane</keyword>
<keyword evidence="1" id="KW-0472">Membrane</keyword>
<feature type="transmembrane region" description="Helical" evidence="1">
    <location>
        <begin position="158"/>
        <end position="184"/>
    </location>
</feature>
<dbReference type="InterPro" id="IPR027788">
    <property type="entry name" value="Alpha/beta-hydrolase_N_dom"/>
</dbReference>
<evidence type="ECO:0000256" key="1">
    <source>
        <dbReference type="SAM" id="Phobius"/>
    </source>
</evidence>
<gene>
    <name evidence="4" type="ORF">SAC06_09865</name>
</gene>
<dbReference type="InterPro" id="IPR027787">
    <property type="entry name" value="Alpha/beta-hydrolase_catalytic"/>
</dbReference>